<dbReference type="RefSeq" id="WP_330195128.1">
    <property type="nucleotide sequence ID" value="NZ_JAZDRO010000001.1"/>
</dbReference>
<keyword evidence="2" id="KW-1133">Transmembrane helix</keyword>
<dbReference type="PANTHER" id="PTHR12151">
    <property type="entry name" value="ELECTRON TRANSPORT PROTIN SCO1/SENC FAMILY MEMBER"/>
    <property type="match status" value="1"/>
</dbReference>
<keyword evidence="2" id="KW-0472">Membrane</keyword>
<dbReference type="CDD" id="cd02968">
    <property type="entry name" value="SCO"/>
    <property type="match status" value="1"/>
</dbReference>
<gene>
    <name evidence="3" type="ORF">V0U35_02775</name>
</gene>
<evidence type="ECO:0000256" key="1">
    <source>
        <dbReference type="ARBA" id="ARBA00010996"/>
    </source>
</evidence>
<keyword evidence="4" id="KW-1185">Reference proteome</keyword>
<feature type="transmembrane region" description="Helical" evidence="2">
    <location>
        <begin position="6"/>
        <end position="28"/>
    </location>
</feature>
<evidence type="ECO:0000313" key="4">
    <source>
        <dbReference type="Proteomes" id="UP001310692"/>
    </source>
</evidence>
<reference evidence="3 4" key="1">
    <citation type="submission" date="2024-01" db="EMBL/GenBank/DDBJ databases">
        <title>Hyphobacterium bacterium isolated from marine sediment.</title>
        <authorList>
            <person name="Zhao S."/>
        </authorList>
    </citation>
    <scope>NUCLEOTIDE SEQUENCE [LARGE SCALE GENOMIC DNA]</scope>
    <source>
        <strain evidence="3 4">Y60-23</strain>
    </source>
</reference>
<dbReference type="PANTHER" id="PTHR12151:SF25">
    <property type="entry name" value="LINALOOL DEHYDRATASE_ISOMERASE DOMAIN-CONTAINING PROTEIN"/>
    <property type="match status" value="1"/>
</dbReference>
<name>A0ABU7LVK9_9PROT</name>
<evidence type="ECO:0000313" key="3">
    <source>
        <dbReference type="EMBL" id="MEE2565593.1"/>
    </source>
</evidence>
<dbReference type="Proteomes" id="UP001310692">
    <property type="component" value="Unassembled WGS sequence"/>
</dbReference>
<dbReference type="InterPro" id="IPR036249">
    <property type="entry name" value="Thioredoxin-like_sf"/>
</dbReference>
<dbReference type="Pfam" id="PF02630">
    <property type="entry name" value="SCO1-SenC"/>
    <property type="match status" value="1"/>
</dbReference>
<dbReference type="Gene3D" id="3.40.30.10">
    <property type="entry name" value="Glutaredoxin"/>
    <property type="match status" value="1"/>
</dbReference>
<accession>A0ABU7LVK9</accession>
<proteinExistence type="inferred from homology"/>
<keyword evidence="2" id="KW-0812">Transmembrane</keyword>
<dbReference type="InterPro" id="IPR003782">
    <property type="entry name" value="SCO1/SenC"/>
</dbReference>
<organism evidence="3 4">
    <name type="scientific">Hyphobacterium marinum</name>
    <dbReference type="NCBI Taxonomy" id="3116574"/>
    <lineage>
        <taxon>Bacteria</taxon>
        <taxon>Pseudomonadati</taxon>
        <taxon>Pseudomonadota</taxon>
        <taxon>Alphaproteobacteria</taxon>
        <taxon>Maricaulales</taxon>
        <taxon>Maricaulaceae</taxon>
        <taxon>Hyphobacterium</taxon>
    </lineage>
</organism>
<sequence>MSNRPLWFWPVIAGSLTLVAVFAVLLVVRPGAPDGPRLGEVRSSGTAQIGGPFTLVDHTGRTVTEADFEGRAMLIYFGFTYCPDICPFSLQIMDLALDQLEPEDRARIQPVLITIDPERDTAEQMALYVSSDAFPEGLIGLTGTPEQVAEAAAAWRVVYRRVEDPSGDPDAYVMDHSSIIYLMDANGDFARVFAHGTPPAEMAASLQDFLDEGGA</sequence>
<comment type="similarity">
    <text evidence="1">Belongs to the SCO1/2 family.</text>
</comment>
<comment type="caution">
    <text evidence="3">The sequence shown here is derived from an EMBL/GenBank/DDBJ whole genome shotgun (WGS) entry which is preliminary data.</text>
</comment>
<dbReference type="EMBL" id="JAZDRO010000001">
    <property type="protein sequence ID" value="MEE2565593.1"/>
    <property type="molecule type" value="Genomic_DNA"/>
</dbReference>
<dbReference type="SUPFAM" id="SSF52833">
    <property type="entry name" value="Thioredoxin-like"/>
    <property type="match status" value="1"/>
</dbReference>
<protein>
    <submittedName>
        <fullName evidence="3">SCO family protein</fullName>
    </submittedName>
</protein>
<evidence type="ECO:0000256" key="2">
    <source>
        <dbReference type="SAM" id="Phobius"/>
    </source>
</evidence>